<organism evidence="2 3">
    <name type="scientific">Lentinus tigrinus ALCF2SS1-6</name>
    <dbReference type="NCBI Taxonomy" id="1328759"/>
    <lineage>
        <taxon>Eukaryota</taxon>
        <taxon>Fungi</taxon>
        <taxon>Dikarya</taxon>
        <taxon>Basidiomycota</taxon>
        <taxon>Agaricomycotina</taxon>
        <taxon>Agaricomycetes</taxon>
        <taxon>Polyporales</taxon>
        <taxon>Polyporaceae</taxon>
        <taxon>Lentinus</taxon>
    </lineage>
</organism>
<feature type="compositionally biased region" description="Low complexity" evidence="1">
    <location>
        <begin position="26"/>
        <end position="39"/>
    </location>
</feature>
<evidence type="ECO:0000256" key="1">
    <source>
        <dbReference type="SAM" id="MobiDB-lite"/>
    </source>
</evidence>
<dbReference type="Proteomes" id="UP000313359">
    <property type="component" value="Unassembled WGS sequence"/>
</dbReference>
<proteinExistence type="predicted"/>
<feature type="compositionally biased region" description="Low complexity" evidence="1">
    <location>
        <begin position="166"/>
        <end position="178"/>
    </location>
</feature>
<feature type="region of interest" description="Disordered" evidence="1">
    <location>
        <begin position="1"/>
        <end position="50"/>
    </location>
</feature>
<sequence length="223" mass="23860">MSLCPPPRMPSPQLIPAPLPSPPVFPRRVSSRSRLQLPLRPDEPPVPPRLVGSALLERLIHPDPATLTPKIQKQLWFDGDEFGTQRASPALSDDSTGSTSSCASTPSTPRSASSRRSHRRSPSVSLAHRARSLSPPPPQQLSVSIPPVPPIPSSAFDSPGAKRSTLRTPPTTPGRSRPMQIIIPDLADSTSPGCCPSPALRHTPRPSRTSASPRRRGLGSESH</sequence>
<protein>
    <submittedName>
        <fullName evidence="2">Uncharacterized protein</fullName>
    </submittedName>
</protein>
<dbReference type="OrthoDB" id="3260925at2759"/>
<reference evidence="2" key="1">
    <citation type="journal article" date="2018" name="Genome Biol. Evol.">
        <title>Genomics and development of Lentinus tigrinus, a white-rot wood-decaying mushroom with dimorphic fruiting bodies.</title>
        <authorList>
            <person name="Wu B."/>
            <person name="Xu Z."/>
            <person name="Knudson A."/>
            <person name="Carlson A."/>
            <person name="Chen N."/>
            <person name="Kovaka S."/>
            <person name="LaButti K."/>
            <person name="Lipzen A."/>
            <person name="Pennachio C."/>
            <person name="Riley R."/>
            <person name="Schakwitz W."/>
            <person name="Umezawa K."/>
            <person name="Ohm R.A."/>
            <person name="Grigoriev I.V."/>
            <person name="Nagy L.G."/>
            <person name="Gibbons J."/>
            <person name="Hibbett D."/>
        </authorList>
    </citation>
    <scope>NUCLEOTIDE SEQUENCE [LARGE SCALE GENOMIC DNA]</scope>
    <source>
        <strain evidence="2">ALCF2SS1-6</strain>
    </source>
</reference>
<feature type="region of interest" description="Disordered" evidence="1">
    <location>
        <begin position="82"/>
        <end position="223"/>
    </location>
</feature>
<accession>A0A5C2STM6</accession>
<feature type="compositionally biased region" description="Low complexity" evidence="1">
    <location>
        <begin position="92"/>
        <end position="112"/>
    </location>
</feature>
<feature type="compositionally biased region" description="Pro residues" evidence="1">
    <location>
        <begin position="1"/>
        <end position="25"/>
    </location>
</feature>
<keyword evidence="3" id="KW-1185">Reference proteome</keyword>
<evidence type="ECO:0000313" key="3">
    <source>
        <dbReference type="Proteomes" id="UP000313359"/>
    </source>
</evidence>
<evidence type="ECO:0000313" key="2">
    <source>
        <dbReference type="EMBL" id="RPD67255.1"/>
    </source>
</evidence>
<name>A0A5C2STM6_9APHY</name>
<dbReference type="EMBL" id="ML122250">
    <property type="protein sequence ID" value="RPD67255.1"/>
    <property type="molecule type" value="Genomic_DNA"/>
</dbReference>
<dbReference type="AlphaFoldDB" id="A0A5C2STM6"/>
<gene>
    <name evidence="2" type="ORF">L227DRAFT_605655</name>
</gene>